<gene>
    <name evidence="3" type="ORF">EBN03_23735</name>
</gene>
<keyword evidence="2" id="KW-1133">Transmembrane helix</keyword>
<dbReference type="EMBL" id="RFFH01000012">
    <property type="protein sequence ID" value="RMI29819.1"/>
    <property type="molecule type" value="Genomic_DNA"/>
</dbReference>
<dbReference type="RefSeq" id="WP_122190332.1">
    <property type="nucleotide sequence ID" value="NZ_RFFH01000012.1"/>
</dbReference>
<dbReference type="AlphaFoldDB" id="A0A3M2KWF3"/>
<keyword evidence="2" id="KW-0472">Membrane</keyword>
<reference evidence="3 4" key="1">
    <citation type="submission" date="2018-10" db="EMBL/GenBank/DDBJ databases">
        <title>Isolation from cow dung.</title>
        <authorList>
            <person name="Ling L."/>
        </authorList>
    </citation>
    <scope>NUCLEOTIDE SEQUENCE [LARGE SCALE GENOMIC DNA]</scope>
    <source>
        <strain evidence="3 4">NEAU-LL90</strain>
    </source>
</reference>
<evidence type="ECO:0000313" key="3">
    <source>
        <dbReference type="EMBL" id="RMI29819.1"/>
    </source>
</evidence>
<feature type="transmembrane region" description="Helical" evidence="2">
    <location>
        <begin position="29"/>
        <end position="49"/>
    </location>
</feature>
<feature type="compositionally biased region" description="Low complexity" evidence="1">
    <location>
        <begin position="184"/>
        <end position="194"/>
    </location>
</feature>
<name>A0A3M2KWF3_9NOCA</name>
<keyword evidence="2" id="KW-0812">Transmembrane</keyword>
<accession>A0A3M2KWF3</accession>
<protein>
    <submittedName>
        <fullName evidence="3">Permease</fullName>
    </submittedName>
</protein>
<feature type="transmembrane region" description="Helical" evidence="2">
    <location>
        <begin position="102"/>
        <end position="126"/>
    </location>
</feature>
<feature type="region of interest" description="Disordered" evidence="1">
    <location>
        <begin position="184"/>
        <end position="205"/>
    </location>
</feature>
<keyword evidence="4" id="KW-1185">Reference proteome</keyword>
<proteinExistence type="predicted"/>
<evidence type="ECO:0000256" key="2">
    <source>
        <dbReference type="SAM" id="Phobius"/>
    </source>
</evidence>
<feature type="transmembrane region" description="Helical" evidence="2">
    <location>
        <begin position="69"/>
        <end position="95"/>
    </location>
</feature>
<dbReference type="Proteomes" id="UP000279275">
    <property type="component" value="Unassembled WGS sequence"/>
</dbReference>
<comment type="caution">
    <text evidence="3">The sequence shown here is derived from an EMBL/GenBank/DDBJ whole genome shotgun (WGS) entry which is preliminary data.</text>
</comment>
<organism evidence="3 4">
    <name type="scientific">Nocardia stercoris</name>
    <dbReference type="NCBI Taxonomy" id="2483361"/>
    <lineage>
        <taxon>Bacteria</taxon>
        <taxon>Bacillati</taxon>
        <taxon>Actinomycetota</taxon>
        <taxon>Actinomycetes</taxon>
        <taxon>Mycobacteriales</taxon>
        <taxon>Nocardiaceae</taxon>
        <taxon>Nocardia</taxon>
    </lineage>
</organism>
<dbReference type="OrthoDB" id="4376806at2"/>
<feature type="transmembrane region" description="Helical" evidence="2">
    <location>
        <begin position="146"/>
        <end position="169"/>
    </location>
</feature>
<sequence>MTANQADPTGRSPRTVFGATGRQWRNRTIVALTAILLLVIAYFIVAAFIPRWWAHRVGSMSGNGSFTKGIASGFGIGFLCTLVPLLLLAFCLMVWQRRGGRFMAGAAVVLAIAAALPNLMTLSIVWGRSDAAHAGERILDVEAPGFRGASLAGAILALALLLIVAFTVIRHQITAKHEARAAAEQAQAANRTATDPGTPDPTIER</sequence>
<evidence type="ECO:0000313" key="4">
    <source>
        <dbReference type="Proteomes" id="UP000279275"/>
    </source>
</evidence>
<evidence type="ECO:0000256" key="1">
    <source>
        <dbReference type="SAM" id="MobiDB-lite"/>
    </source>
</evidence>